<dbReference type="Pfam" id="PF12836">
    <property type="entry name" value="HHH_3"/>
    <property type="match status" value="1"/>
</dbReference>
<name>A0A6J6JNU5_9ZZZZ</name>
<dbReference type="EMBL" id="CAEZUK010000013">
    <property type="protein sequence ID" value="CAB4591047.1"/>
    <property type="molecule type" value="Genomic_DNA"/>
</dbReference>
<dbReference type="InterPro" id="IPR019554">
    <property type="entry name" value="Soluble_ligand-bd"/>
</dbReference>
<dbReference type="GO" id="GO:0015627">
    <property type="term" value="C:type II protein secretion system complex"/>
    <property type="evidence" value="ECO:0007669"/>
    <property type="project" value="TreeGrafter"/>
</dbReference>
<evidence type="ECO:0000313" key="5">
    <source>
        <dbReference type="EMBL" id="CAB4638095.1"/>
    </source>
</evidence>
<dbReference type="InterPro" id="IPR010994">
    <property type="entry name" value="RuvA_2-like"/>
</dbReference>
<dbReference type="Pfam" id="PF10531">
    <property type="entry name" value="SLBB"/>
    <property type="match status" value="1"/>
</dbReference>
<evidence type="ECO:0000313" key="7">
    <source>
        <dbReference type="EMBL" id="CAB5053921.1"/>
    </source>
</evidence>
<proteinExistence type="predicted"/>
<dbReference type="PANTHER" id="PTHR21180">
    <property type="entry name" value="ENDONUCLEASE/EXONUCLEASE/PHOSPHATASE FAMILY DOMAIN-CONTAINING PROTEIN 1"/>
    <property type="match status" value="1"/>
</dbReference>
<feature type="domain" description="Helix-hairpin-helix DNA-binding motif class 1" evidence="2">
    <location>
        <begin position="205"/>
        <end position="224"/>
    </location>
</feature>
<gene>
    <name evidence="3" type="ORF">UFOPK1421_00690</name>
    <name evidence="4" type="ORF">UFOPK1820_00151</name>
    <name evidence="5" type="ORF">UFOPK1960_01119</name>
    <name evidence="6" type="ORF">UFOPK2921_00011</name>
    <name evidence="7" type="ORF">UFOPK4275_01088</name>
    <name evidence="8" type="ORF">UFOPK4422_00455</name>
</gene>
<evidence type="ECO:0000313" key="6">
    <source>
        <dbReference type="EMBL" id="CAB4766725.1"/>
    </source>
</evidence>
<dbReference type="SUPFAM" id="SSF47781">
    <property type="entry name" value="RuvA domain 2-like"/>
    <property type="match status" value="1"/>
</dbReference>
<dbReference type="InterPro" id="IPR003583">
    <property type="entry name" value="Hlx-hairpin-Hlx_DNA-bd_motif"/>
</dbReference>
<keyword evidence="1" id="KW-0472">Membrane</keyword>
<feature type="domain" description="Helix-hairpin-helix DNA-binding motif class 1" evidence="2">
    <location>
        <begin position="175"/>
        <end position="194"/>
    </location>
</feature>
<dbReference type="EMBL" id="CAEZVL010000199">
    <property type="protein sequence ID" value="CAB4638095.1"/>
    <property type="molecule type" value="Genomic_DNA"/>
</dbReference>
<dbReference type="Gene3D" id="1.10.150.320">
    <property type="entry name" value="Photosystem II 12 kDa extrinsic protein"/>
    <property type="match status" value="1"/>
</dbReference>
<dbReference type="GO" id="GO:0006281">
    <property type="term" value="P:DNA repair"/>
    <property type="evidence" value="ECO:0007669"/>
    <property type="project" value="InterPro"/>
</dbReference>
<dbReference type="EMBL" id="CAFBRX010000031">
    <property type="protein sequence ID" value="CAB5116943.1"/>
    <property type="molecule type" value="Genomic_DNA"/>
</dbReference>
<organism evidence="5">
    <name type="scientific">freshwater metagenome</name>
    <dbReference type="NCBI Taxonomy" id="449393"/>
    <lineage>
        <taxon>unclassified sequences</taxon>
        <taxon>metagenomes</taxon>
        <taxon>ecological metagenomes</taxon>
    </lineage>
</organism>
<protein>
    <submittedName>
        <fullName evidence="5">Unannotated protein</fullName>
    </submittedName>
</protein>
<feature type="transmembrane region" description="Helical" evidence="1">
    <location>
        <begin position="21"/>
        <end position="45"/>
    </location>
</feature>
<dbReference type="InterPro" id="IPR004509">
    <property type="entry name" value="Competence_ComEA_HhH"/>
</dbReference>
<dbReference type="EMBL" id="CAFBQJ010000217">
    <property type="protein sequence ID" value="CAB5053921.1"/>
    <property type="molecule type" value="Genomic_DNA"/>
</dbReference>
<evidence type="ECO:0000313" key="3">
    <source>
        <dbReference type="EMBL" id="CAB4541871.1"/>
    </source>
</evidence>
<keyword evidence="1" id="KW-0812">Transmembrane</keyword>
<evidence type="ECO:0000259" key="2">
    <source>
        <dbReference type="SMART" id="SM00278"/>
    </source>
</evidence>
<dbReference type="NCBIfam" id="TIGR00426">
    <property type="entry name" value="competence protein ComEA helix-hairpin-helix repeat region"/>
    <property type="match status" value="1"/>
</dbReference>
<dbReference type="GO" id="GO:0015628">
    <property type="term" value="P:protein secretion by the type II secretion system"/>
    <property type="evidence" value="ECO:0007669"/>
    <property type="project" value="TreeGrafter"/>
</dbReference>
<dbReference type="AlphaFoldDB" id="A0A6J6JNU5"/>
<evidence type="ECO:0000313" key="8">
    <source>
        <dbReference type="EMBL" id="CAB5116943.1"/>
    </source>
</evidence>
<dbReference type="EMBL" id="CAEZSL010000062">
    <property type="protein sequence ID" value="CAB4541871.1"/>
    <property type="molecule type" value="Genomic_DNA"/>
</dbReference>
<evidence type="ECO:0000256" key="1">
    <source>
        <dbReference type="SAM" id="Phobius"/>
    </source>
</evidence>
<dbReference type="Gene3D" id="3.10.560.10">
    <property type="entry name" value="Outer membrane lipoprotein wza domain like"/>
    <property type="match status" value="1"/>
</dbReference>
<dbReference type="GO" id="GO:0003677">
    <property type="term" value="F:DNA binding"/>
    <property type="evidence" value="ECO:0007669"/>
    <property type="project" value="InterPro"/>
</dbReference>
<dbReference type="SMART" id="SM00278">
    <property type="entry name" value="HhH1"/>
    <property type="match status" value="2"/>
</dbReference>
<keyword evidence="1" id="KW-1133">Transmembrane helix</keyword>
<accession>A0A6J6JNU5</accession>
<evidence type="ECO:0000313" key="4">
    <source>
        <dbReference type="EMBL" id="CAB4591047.1"/>
    </source>
</evidence>
<sequence length="227" mass="23646">MKVHAGTVMSLLRHAQESLQWFGWGKILTGCICVGAVGFGGYFLVRSPPTPVETSLVYASTLPQSQHIPSATTTTTIAQFLTVHVAGRVNQPGVYMVLPGSRVIDAIRAAGGSTKVADLNSINLAVPLSDGQQIYVPAIGEKVPGNQSGPIAGGNAETPTQAISYPININTADLTTLDLLPGVGPSTAAAIVSFRDQHGQFSSIEELQDVPGIGPAKFAALRDMVTI</sequence>
<reference evidence="5" key="1">
    <citation type="submission" date="2020-05" db="EMBL/GenBank/DDBJ databases">
        <authorList>
            <person name="Chiriac C."/>
            <person name="Salcher M."/>
            <person name="Ghai R."/>
            <person name="Kavagutti S V."/>
        </authorList>
    </citation>
    <scope>NUCLEOTIDE SEQUENCE</scope>
</reference>
<dbReference type="EMBL" id="CAEZZV010000001">
    <property type="protein sequence ID" value="CAB4766725.1"/>
    <property type="molecule type" value="Genomic_DNA"/>
</dbReference>
<dbReference type="PANTHER" id="PTHR21180:SF32">
    <property type="entry name" value="ENDONUCLEASE_EXONUCLEASE_PHOSPHATASE FAMILY DOMAIN-CONTAINING PROTEIN 1"/>
    <property type="match status" value="1"/>
</dbReference>
<dbReference type="InterPro" id="IPR051675">
    <property type="entry name" value="Endo/Exo/Phosphatase_dom_1"/>
</dbReference>